<dbReference type="SUPFAM" id="SSF52980">
    <property type="entry name" value="Restriction endonuclease-like"/>
    <property type="match status" value="1"/>
</dbReference>
<proteinExistence type="predicted"/>
<dbReference type="Gene3D" id="3.90.1570.10">
    <property type="entry name" value="tt1808, chain A"/>
    <property type="match status" value="1"/>
</dbReference>
<sequence length="195" mass="21919">MTVLDDRIEMAEESGELTLDVMFEWLEKMPIPEGTKVEIVGGNIFMSPQRQTHFEIIFGILEQMRATYPLQRLASDVRVDFPGRLNGFACDVAAFRDRSVKDRNGRWRYQDVEFVAEVISKDTAGNDYGPKKAAYAQAGVPVYLVADPYTGICHVYTRPHKGDYATETKVPFGDEVDLTGTVVGLVLSTDEFPRD</sequence>
<feature type="domain" description="Putative restriction endonuclease" evidence="1">
    <location>
        <begin position="26"/>
        <end position="188"/>
    </location>
</feature>
<evidence type="ECO:0000259" key="1">
    <source>
        <dbReference type="Pfam" id="PF05685"/>
    </source>
</evidence>
<dbReference type="PANTHER" id="PTHR35400:SF3">
    <property type="entry name" value="SLL1072 PROTEIN"/>
    <property type="match status" value="1"/>
</dbReference>
<keyword evidence="2" id="KW-0378">Hydrolase</keyword>
<protein>
    <submittedName>
        <fullName evidence="2">Uma2 family endonuclease</fullName>
    </submittedName>
</protein>
<name>A0ABN3NWP2_9ACTN</name>
<accession>A0ABN3NWP2</accession>
<evidence type="ECO:0000313" key="2">
    <source>
        <dbReference type="EMBL" id="GAA2543039.1"/>
    </source>
</evidence>
<gene>
    <name evidence="2" type="ORF">GCM10010423_47490</name>
</gene>
<dbReference type="GO" id="GO:0004519">
    <property type="term" value="F:endonuclease activity"/>
    <property type="evidence" value="ECO:0007669"/>
    <property type="project" value="UniProtKB-KW"/>
</dbReference>
<dbReference type="RefSeq" id="WP_344539708.1">
    <property type="nucleotide sequence ID" value="NZ_BAAATM010000015.1"/>
</dbReference>
<dbReference type="InterPro" id="IPR012296">
    <property type="entry name" value="Nuclease_put_TT1808"/>
</dbReference>
<reference evidence="2 3" key="1">
    <citation type="journal article" date="2019" name="Int. J. Syst. Evol. Microbiol.">
        <title>The Global Catalogue of Microorganisms (GCM) 10K type strain sequencing project: providing services to taxonomists for standard genome sequencing and annotation.</title>
        <authorList>
            <consortium name="The Broad Institute Genomics Platform"/>
            <consortium name="The Broad Institute Genome Sequencing Center for Infectious Disease"/>
            <person name="Wu L."/>
            <person name="Ma J."/>
        </authorList>
    </citation>
    <scope>NUCLEOTIDE SEQUENCE [LARGE SCALE GENOMIC DNA]</scope>
    <source>
        <strain evidence="2 3">JCM 6924</strain>
    </source>
</reference>
<keyword evidence="2" id="KW-0255">Endonuclease</keyword>
<dbReference type="PANTHER" id="PTHR35400">
    <property type="entry name" value="SLR1083 PROTEIN"/>
    <property type="match status" value="1"/>
</dbReference>
<dbReference type="CDD" id="cd06260">
    <property type="entry name" value="DUF820-like"/>
    <property type="match status" value="1"/>
</dbReference>
<evidence type="ECO:0000313" key="3">
    <source>
        <dbReference type="Proteomes" id="UP001501095"/>
    </source>
</evidence>
<dbReference type="Proteomes" id="UP001501095">
    <property type="component" value="Unassembled WGS sequence"/>
</dbReference>
<dbReference type="Pfam" id="PF05685">
    <property type="entry name" value="Uma2"/>
    <property type="match status" value="1"/>
</dbReference>
<keyword evidence="3" id="KW-1185">Reference proteome</keyword>
<dbReference type="InterPro" id="IPR008538">
    <property type="entry name" value="Uma2"/>
</dbReference>
<organism evidence="2 3">
    <name type="scientific">Streptomyces levis</name>
    <dbReference type="NCBI Taxonomy" id="285566"/>
    <lineage>
        <taxon>Bacteria</taxon>
        <taxon>Bacillati</taxon>
        <taxon>Actinomycetota</taxon>
        <taxon>Actinomycetes</taxon>
        <taxon>Kitasatosporales</taxon>
        <taxon>Streptomycetaceae</taxon>
        <taxon>Streptomyces</taxon>
    </lineage>
</organism>
<keyword evidence="2" id="KW-0540">Nuclease</keyword>
<comment type="caution">
    <text evidence="2">The sequence shown here is derived from an EMBL/GenBank/DDBJ whole genome shotgun (WGS) entry which is preliminary data.</text>
</comment>
<dbReference type="EMBL" id="BAAATM010000015">
    <property type="protein sequence ID" value="GAA2543039.1"/>
    <property type="molecule type" value="Genomic_DNA"/>
</dbReference>
<dbReference type="InterPro" id="IPR011335">
    <property type="entry name" value="Restrct_endonuc-II-like"/>
</dbReference>